<accession>A0ABS4RXS3</accession>
<sequence length="46" mass="5194">MSIVRSDEPVSTMTISSAMPATESRQRASVRSSFFTIMHRLMVITF</sequence>
<reference evidence="2 3" key="1">
    <citation type="submission" date="2021-03" db="EMBL/GenBank/DDBJ databases">
        <title>Genomic Encyclopedia of Type Strains, Phase IV (KMG-IV): sequencing the most valuable type-strain genomes for metagenomic binning, comparative biology and taxonomic classification.</title>
        <authorList>
            <person name="Goeker M."/>
        </authorList>
    </citation>
    <scope>NUCLEOTIDE SEQUENCE [LARGE SCALE GENOMIC DNA]</scope>
    <source>
        <strain evidence="2 3">DSM 21292</strain>
    </source>
</reference>
<feature type="region of interest" description="Disordered" evidence="1">
    <location>
        <begin position="1"/>
        <end position="25"/>
    </location>
</feature>
<proteinExistence type="predicted"/>
<name>A0ABS4RXS3_PAEXY</name>
<feature type="compositionally biased region" description="Polar residues" evidence="1">
    <location>
        <begin position="9"/>
        <end position="19"/>
    </location>
</feature>
<protein>
    <submittedName>
        <fullName evidence="2">Uncharacterized protein</fullName>
    </submittedName>
</protein>
<organism evidence="2 3">
    <name type="scientific">Paenibacillus xylanexedens</name>
    <dbReference type="NCBI Taxonomy" id="528191"/>
    <lineage>
        <taxon>Bacteria</taxon>
        <taxon>Bacillati</taxon>
        <taxon>Bacillota</taxon>
        <taxon>Bacilli</taxon>
        <taxon>Bacillales</taxon>
        <taxon>Paenibacillaceae</taxon>
        <taxon>Paenibacillus</taxon>
    </lineage>
</organism>
<evidence type="ECO:0000313" key="2">
    <source>
        <dbReference type="EMBL" id="MBP2247549.1"/>
    </source>
</evidence>
<dbReference type="EMBL" id="JAGIKV010000017">
    <property type="protein sequence ID" value="MBP2247549.1"/>
    <property type="molecule type" value="Genomic_DNA"/>
</dbReference>
<evidence type="ECO:0000256" key="1">
    <source>
        <dbReference type="SAM" id="MobiDB-lite"/>
    </source>
</evidence>
<gene>
    <name evidence="2" type="ORF">J2Z28_004212</name>
</gene>
<keyword evidence="3" id="KW-1185">Reference proteome</keyword>
<evidence type="ECO:0000313" key="3">
    <source>
        <dbReference type="Proteomes" id="UP000810207"/>
    </source>
</evidence>
<comment type="caution">
    <text evidence="2">The sequence shown here is derived from an EMBL/GenBank/DDBJ whole genome shotgun (WGS) entry which is preliminary data.</text>
</comment>
<dbReference type="Proteomes" id="UP000810207">
    <property type="component" value="Unassembled WGS sequence"/>
</dbReference>